<dbReference type="AlphaFoldDB" id="A0A0C2Z273"/>
<gene>
    <name evidence="1" type="ORF">SCLCIDRAFT_1220781</name>
</gene>
<dbReference type="Proteomes" id="UP000053989">
    <property type="component" value="Unassembled WGS sequence"/>
</dbReference>
<dbReference type="OrthoDB" id="2666050at2759"/>
<reference evidence="2" key="2">
    <citation type="submission" date="2015-01" db="EMBL/GenBank/DDBJ databases">
        <title>Evolutionary Origins and Diversification of the Mycorrhizal Mutualists.</title>
        <authorList>
            <consortium name="DOE Joint Genome Institute"/>
            <consortium name="Mycorrhizal Genomics Consortium"/>
            <person name="Kohler A."/>
            <person name="Kuo A."/>
            <person name="Nagy L.G."/>
            <person name="Floudas D."/>
            <person name="Copeland A."/>
            <person name="Barry K.W."/>
            <person name="Cichocki N."/>
            <person name="Veneault-Fourrey C."/>
            <person name="LaButti K."/>
            <person name="Lindquist E.A."/>
            <person name="Lipzen A."/>
            <person name="Lundell T."/>
            <person name="Morin E."/>
            <person name="Murat C."/>
            <person name="Riley R."/>
            <person name="Ohm R."/>
            <person name="Sun H."/>
            <person name="Tunlid A."/>
            <person name="Henrissat B."/>
            <person name="Grigoriev I.V."/>
            <person name="Hibbett D.S."/>
            <person name="Martin F."/>
        </authorList>
    </citation>
    <scope>NUCLEOTIDE SEQUENCE [LARGE SCALE GENOMIC DNA]</scope>
    <source>
        <strain evidence="2">Foug A</strain>
    </source>
</reference>
<accession>A0A0C2Z273</accession>
<evidence type="ECO:0000313" key="2">
    <source>
        <dbReference type="Proteomes" id="UP000053989"/>
    </source>
</evidence>
<reference evidence="1 2" key="1">
    <citation type="submission" date="2014-04" db="EMBL/GenBank/DDBJ databases">
        <authorList>
            <consortium name="DOE Joint Genome Institute"/>
            <person name="Kuo A."/>
            <person name="Kohler A."/>
            <person name="Nagy L.G."/>
            <person name="Floudas D."/>
            <person name="Copeland A."/>
            <person name="Barry K.W."/>
            <person name="Cichocki N."/>
            <person name="Veneault-Fourrey C."/>
            <person name="LaButti K."/>
            <person name="Lindquist E.A."/>
            <person name="Lipzen A."/>
            <person name="Lundell T."/>
            <person name="Morin E."/>
            <person name="Murat C."/>
            <person name="Sun H."/>
            <person name="Tunlid A."/>
            <person name="Henrissat B."/>
            <person name="Grigoriev I.V."/>
            <person name="Hibbett D.S."/>
            <person name="Martin F."/>
            <person name="Nordberg H.P."/>
            <person name="Cantor M.N."/>
            <person name="Hua S.X."/>
        </authorList>
    </citation>
    <scope>NUCLEOTIDE SEQUENCE [LARGE SCALE GENOMIC DNA]</scope>
    <source>
        <strain evidence="1 2">Foug A</strain>
    </source>
</reference>
<dbReference type="InParanoid" id="A0A0C2Z273"/>
<dbReference type="EMBL" id="KN822125">
    <property type="protein sequence ID" value="KIM55943.1"/>
    <property type="molecule type" value="Genomic_DNA"/>
</dbReference>
<name>A0A0C2Z273_9AGAM</name>
<sequence length="327" mass="35025">MANDYYCAVIGETTDGAWVYGAGDCPYIRCGGGTPPLPLAIQCKSENEARKVANTLQLLVNSLPDGADHTQLLAAFDNPAIRTLVSDEASFYAVVIGSPPGIHHTVESASHAERGFSSRKRRETLSFWIALAFVIVKGNTQDMPPLFTSTNANANTTQVTVDTLGEQLSCSLNTSSLHSASTSSSHTSSSRTSLSHPSISCSSSFSQDSEVSWPTSTIPARSDSSTHLAEPSPIIYSHIRNLRGIISSNYYPTSTTSIRKSACLLGDLAACYLTCHGYSVETVDLIIDAHRCYSSEQFIMFLAGRGMAMNEAKFLLLLIEHGAGANV</sequence>
<keyword evidence="2" id="KW-1185">Reference proteome</keyword>
<dbReference type="HOGENOM" id="CLU_079696_0_0_1"/>
<evidence type="ECO:0000313" key="1">
    <source>
        <dbReference type="EMBL" id="KIM55943.1"/>
    </source>
</evidence>
<organism evidence="1 2">
    <name type="scientific">Scleroderma citrinum Foug A</name>
    <dbReference type="NCBI Taxonomy" id="1036808"/>
    <lineage>
        <taxon>Eukaryota</taxon>
        <taxon>Fungi</taxon>
        <taxon>Dikarya</taxon>
        <taxon>Basidiomycota</taxon>
        <taxon>Agaricomycotina</taxon>
        <taxon>Agaricomycetes</taxon>
        <taxon>Agaricomycetidae</taxon>
        <taxon>Boletales</taxon>
        <taxon>Sclerodermatineae</taxon>
        <taxon>Sclerodermataceae</taxon>
        <taxon>Scleroderma</taxon>
    </lineage>
</organism>
<proteinExistence type="predicted"/>
<protein>
    <submittedName>
        <fullName evidence="1">Uncharacterized protein</fullName>
    </submittedName>
</protein>